<dbReference type="Proteomes" id="UP000198752">
    <property type="component" value="Unassembled WGS sequence"/>
</dbReference>
<protein>
    <recommendedName>
        <fullName evidence="2">DUF4183 domain-containing protein</fullName>
    </recommendedName>
</protein>
<feature type="region of interest" description="Disordered" evidence="1">
    <location>
        <begin position="1"/>
        <end position="26"/>
    </location>
</feature>
<evidence type="ECO:0000313" key="3">
    <source>
        <dbReference type="EMBL" id="SFG65802.1"/>
    </source>
</evidence>
<dbReference type="InterPro" id="IPR025237">
    <property type="entry name" value="DUF4183"/>
</dbReference>
<organism evidence="3 4">
    <name type="scientific">Sporolactobacillus nakayamae</name>
    <dbReference type="NCBI Taxonomy" id="269670"/>
    <lineage>
        <taxon>Bacteria</taxon>
        <taxon>Bacillati</taxon>
        <taxon>Bacillota</taxon>
        <taxon>Bacilli</taxon>
        <taxon>Bacillales</taxon>
        <taxon>Sporolactobacillaceae</taxon>
        <taxon>Sporolactobacillus</taxon>
    </lineage>
</organism>
<feature type="compositionally biased region" description="Basic and acidic residues" evidence="1">
    <location>
        <begin position="1"/>
        <end position="22"/>
    </location>
</feature>
<dbReference type="STRING" id="269670.SAMN02982927_02366"/>
<feature type="domain" description="DUF4183" evidence="2">
    <location>
        <begin position="75"/>
        <end position="145"/>
    </location>
</feature>
<keyword evidence="4" id="KW-1185">Reference proteome</keyword>
<dbReference type="EMBL" id="FOOY01000016">
    <property type="protein sequence ID" value="SFG65802.1"/>
    <property type="molecule type" value="Genomic_DNA"/>
</dbReference>
<sequence>MLTDFFDRPDECSSHRKKETPARRLQKTKLRSEKRNINTNTNSNGLNQTITINCNGSVSVPGNSLKAETTYYITTGVEGKRTYTNADGLSQYGSQSIPDPGDVTFFNLFVNGMLQPSVFYTVSAGTLSFIGPNDVLTTGVPIILQTIKIQSG</sequence>
<proteinExistence type="predicted"/>
<dbReference type="Pfam" id="PF13799">
    <property type="entry name" value="DUF4183"/>
    <property type="match status" value="1"/>
</dbReference>
<evidence type="ECO:0000259" key="2">
    <source>
        <dbReference type="Pfam" id="PF13799"/>
    </source>
</evidence>
<dbReference type="AlphaFoldDB" id="A0A1I2TLL0"/>
<gene>
    <name evidence="3" type="ORF">SAMN02982927_02366</name>
</gene>
<evidence type="ECO:0000313" key="4">
    <source>
        <dbReference type="Proteomes" id="UP000198752"/>
    </source>
</evidence>
<accession>A0A1I2TLL0</accession>
<evidence type="ECO:0000256" key="1">
    <source>
        <dbReference type="SAM" id="MobiDB-lite"/>
    </source>
</evidence>
<reference evidence="4" key="1">
    <citation type="submission" date="2016-10" db="EMBL/GenBank/DDBJ databases">
        <authorList>
            <person name="Varghese N."/>
            <person name="Submissions S."/>
        </authorList>
    </citation>
    <scope>NUCLEOTIDE SEQUENCE [LARGE SCALE GENOMIC DNA]</scope>
    <source>
        <strain evidence="4">ATCC 700379</strain>
    </source>
</reference>
<name>A0A1I2TLL0_9BACL</name>